<comment type="caution">
    <text evidence="1">The sequence shown here is derived from an EMBL/GenBank/DDBJ whole genome shotgun (WGS) entry which is preliminary data.</text>
</comment>
<evidence type="ECO:0000313" key="1">
    <source>
        <dbReference type="EMBL" id="KAF0904951.1"/>
    </source>
</evidence>
<dbReference type="Proteomes" id="UP000479710">
    <property type="component" value="Unassembled WGS sequence"/>
</dbReference>
<dbReference type="AlphaFoldDB" id="A0A6G1CXW7"/>
<keyword evidence="2" id="KW-1185">Reference proteome</keyword>
<accession>A0A6G1CXW7</accession>
<name>A0A6G1CXW7_9ORYZ</name>
<protein>
    <submittedName>
        <fullName evidence="1">Uncharacterized protein</fullName>
    </submittedName>
</protein>
<gene>
    <name evidence="1" type="ORF">E2562_039133</name>
</gene>
<proteinExistence type="predicted"/>
<dbReference type="EMBL" id="SPHZ02000008">
    <property type="protein sequence ID" value="KAF0904951.1"/>
    <property type="molecule type" value="Genomic_DNA"/>
</dbReference>
<reference evidence="1 2" key="1">
    <citation type="submission" date="2019-11" db="EMBL/GenBank/DDBJ databases">
        <title>Whole genome sequence of Oryza granulata.</title>
        <authorList>
            <person name="Li W."/>
        </authorList>
    </citation>
    <scope>NUCLEOTIDE SEQUENCE [LARGE SCALE GENOMIC DNA]</scope>
    <source>
        <strain evidence="2">cv. Menghai</strain>
        <tissue evidence="1">Leaf</tissue>
    </source>
</reference>
<evidence type="ECO:0000313" key="2">
    <source>
        <dbReference type="Proteomes" id="UP000479710"/>
    </source>
</evidence>
<sequence length="76" mass="7966">MAWVGGPHPIHGDDERMIATTARELVAAEVWVDNGEAATEFGGWRGGDARVACDVVSPVVRAARSGMAPVKQKGPP</sequence>
<organism evidence="1 2">
    <name type="scientific">Oryza meyeriana var. granulata</name>
    <dbReference type="NCBI Taxonomy" id="110450"/>
    <lineage>
        <taxon>Eukaryota</taxon>
        <taxon>Viridiplantae</taxon>
        <taxon>Streptophyta</taxon>
        <taxon>Embryophyta</taxon>
        <taxon>Tracheophyta</taxon>
        <taxon>Spermatophyta</taxon>
        <taxon>Magnoliopsida</taxon>
        <taxon>Liliopsida</taxon>
        <taxon>Poales</taxon>
        <taxon>Poaceae</taxon>
        <taxon>BOP clade</taxon>
        <taxon>Oryzoideae</taxon>
        <taxon>Oryzeae</taxon>
        <taxon>Oryzinae</taxon>
        <taxon>Oryza</taxon>
        <taxon>Oryza meyeriana</taxon>
    </lineage>
</organism>